<dbReference type="OrthoDB" id="25751at2157"/>
<dbReference type="InterPro" id="IPR011048">
    <property type="entry name" value="Haem_d1_sf"/>
</dbReference>
<name>F2L095_THEU7</name>
<dbReference type="KEGG" id="tuz:TUZN_1097"/>
<organism evidence="1 2">
    <name type="scientific">Thermoproteus uzoniensis (strain 768-20)</name>
    <dbReference type="NCBI Taxonomy" id="999630"/>
    <lineage>
        <taxon>Archaea</taxon>
        <taxon>Thermoproteota</taxon>
        <taxon>Thermoprotei</taxon>
        <taxon>Thermoproteales</taxon>
        <taxon>Thermoproteaceae</taxon>
        <taxon>Thermoproteus</taxon>
    </lineage>
</organism>
<dbReference type="HOGENOM" id="CLU_699461_0_0_2"/>
<dbReference type="GeneID" id="10360626"/>
<evidence type="ECO:0000313" key="1">
    <source>
        <dbReference type="EMBL" id="AEA12577.1"/>
    </source>
</evidence>
<dbReference type="Proteomes" id="UP000008138">
    <property type="component" value="Chromosome"/>
</dbReference>
<keyword evidence="2" id="KW-1185">Reference proteome</keyword>
<dbReference type="EMBL" id="CP002590">
    <property type="protein sequence ID" value="AEA12577.1"/>
    <property type="molecule type" value="Genomic_DNA"/>
</dbReference>
<dbReference type="RefSeq" id="WP_013679913.1">
    <property type="nucleotide sequence ID" value="NC_015315.1"/>
</dbReference>
<gene>
    <name evidence="1" type="ordered locus">TUZN_1097</name>
</gene>
<accession>F2L095</accession>
<sequence>MSRWLLPIALALSLVALASSLLGRPDKPDTFVILGGGPPSLELYVDGKYVGGVALNGALPNFTMYDGFLWGGRLVVTTPEVGRWIYIYELGDLSRPSAIIEAPGNVSHFLYYSPDVAPVEGGVLWLAVSDFGDRKGYLCPLDLYNEVLGKCVPVGLYPHAPIYLNGDVVAPLMREPYLVVMVGGRSLRVPVLAFWPPYVNSHEALRYVFLSFHMLTTDGVYIYGEGHPIEPGYRLSPVDIDAMSLLVEMNSRGQVLAYFPTSAPPPGLPGLAVCRGKLFATSPMEGSVYVLQAPGLKPIAVLKLGKAPWGVFANPDCSEVYVTDILGRSVYVLDVDTLKVVAEYKTHMAYPHTVIFVDSATAKAIERFVKPNIEYNYTDLYPPVLACGDMAP</sequence>
<proteinExistence type="predicted"/>
<evidence type="ECO:0000313" key="2">
    <source>
        <dbReference type="Proteomes" id="UP000008138"/>
    </source>
</evidence>
<dbReference type="SUPFAM" id="SSF51004">
    <property type="entry name" value="C-terminal (heme d1) domain of cytochrome cd1-nitrite reductase"/>
    <property type="match status" value="1"/>
</dbReference>
<dbReference type="Gene3D" id="2.130.10.10">
    <property type="entry name" value="YVTN repeat-like/Quinoprotein amine dehydrogenase"/>
    <property type="match status" value="1"/>
</dbReference>
<reference evidence="1 2" key="1">
    <citation type="journal article" date="2011" name="J. Bacteriol.">
        <title>Complete genome sequence of the thermoacidophilic crenarchaeon Thermoproteus uzoniensis 768-20.</title>
        <authorList>
            <person name="Mardanov A.V."/>
            <person name="Gumerov V.M."/>
            <person name="Beletsky A.V."/>
            <person name="Prokofeva M.I."/>
            <person name="Bonch-Osmolovskaya E.A."/>
            <person name="Ravin N.V."/>
            <person name="Skryabin K.G."/>
        </authorList>
    </citation>
    <scope>NUCLEOTIDE SEQUENCE [LARGE SCALE GENOMIC DNA]</scope>
    <source>
        <strain evidence="1 2">768-20</strain>
    </source>
</reference>
<dbReference type="AlphaFoldDB" id="F2L095"/>
<dbReference type="InterPro" id="IPR015943">
    <property type="entry name" value="WD40/YVTN_repeat-like_dom_sf"/>
</dbReference>
<dbReference type="STRING" id="999630.TUZN_1097"/>
<reference key="2">
    <citation type="submission" date="2011-03" db="EMBL/GenBank/DDBJ databases">
        <title>Complete genome sequence of the thermoacidophilic crenarchaeon Thermoproteus uzoniensis 768-20.</title>
        <authorList>
            <person name="Mardanov A.V."/>
            <person name="Gumerov V.M."/>
            <person name="Beletsky A.V."/>
            <person name="Prokofeva M.I."/>
            <person name="Bonch-Osmolovskaya E.A."/>
            <person name="Ravin N.V."/>
            <person name="Skryabin K.G."/>
        </authorList>
    </citation>
    <scope>NUCLEOTIDE SEQUENCE</scope>
    <source>
        <strain>768-20</strain>
    </source>
</reference>
<protein>
    <submittedName>
        <fullName evidence="1">Uncharacterized protein</fullName>
    </submittedName>
</protein>
<dbReference type="eggNOG" id="arCOG07051">
    <property type="taxonomic scope" value="Archaea"/>
</dbReference>